<evidence type="ECO:0000256" key="2">
    <source>
        <dbReference type="SAM" id="Phobius"/>
    </source>
</evidence>
<evidence type="ECO:0000256" key="1">
    <source>
        <dbReference type="SAM" id="MobiDB-lite"/>
    </source>
</evidence>
<organism evidence="3 4">
    <name type="scientific">Lentilactobacillus kisonensis DSM 19906 = JCM 15041</name>
    <dbReference type="NCBI Taxonomy" id="1423766"/>
    <lineage>
        <taxon>Bacteria</taxon>
        <taxon>Bacillati</taxon>
        <taxon>Bacillota</taxon>
        <taxon>Bacilli</taxon>
        <taxon>Lactobacillales</taxon>
        <taxon>Lactobacillaceae</taxon>
        <taxon>Lentilactobacillus</taxon>
    </lineage>
</organism>
<dbReference type="Proteomes" id="UP000051439">
    <property type="component" value="Unassembled WGS sequence"/>
</dbReference>
<keyword evidence="2" id="KW-1133">Transmembrane helix</keyword>
<name>A0A0R1NTE2_9LACO</name>
<keyword evidence="2" id="KW-0812">Transmembrane</keyword>
<comment type="caution">
    <text evidence="3">The sequence shown here is derived from an EMBL/GenBank/DDBJ whole genome shotgun (WGS) entry which is preliminary data.</text>
</comment>
<dbReference type="EMBL" id="AZEB01000001">
    <property type="protein sequence ID" value="KRL23568.1"/>
    <property type="molecule type" value="Genomic_DNA"/>
</dbReference>
<evidence type="ECO:0000313" key="3">
    <source>
        <dbReference type="EMBL" id="KRL23568.1"/>
    </source>
</evidence>
<feature type="transmembrane region" description="Helical" evidence="2">
    <location>
        <begin position="36"/>
        <end position="58"/>
    </location>
</feature>
<feature type="compositionally biased region" description="Basic residues" evidence="1">
    <location>
        <begin position="80"/>
        <end position="89"/>
    </location>
</feature>
<dbReference type="RefSeq" id="WP_008858416.1">
    <property type="nucleotide sequence ID" value="NZ_AZEB01000001.1"/>
</dbReference>
<keyword evidence="2" id="KW-0472">Membrane</keyword>
<protein>
    <submittedName>
        <fullName evidence="3">Phage shock protein G domain protein</fullName>
    </submittedName>
</protein>
<feature type="compositionally biased region" description="Polar residues" evidence="1">
    <location>
        <begin position="69"/>
        <end position="79"/>
    </location>
</feature>
<proteinExistence type="predicted"/>
<feature type="transmembrane region" description="Helical" evidence="2">
    <location>
        <begin position="7"/>
        <end position="24"/>
    </location>
</feature>
<sequence>MVKNQRVIFTGIAILVILSLAFYASQQINNSTLLFIGIWVIAIILIRLLLTPLVVWIVRARDAKKEQQAKNVATNQAPSKNHRSKNFDD</sequence>
<gene>
    <name evidence="3" type="ORF">FC98_GL000297</name>
</gene>
<feature type="region of interest" description="Disordered" evidence="1">
    <location>
        <begin position="65"/>
        <end position="89"/>
    </location>
</feature>
<keyword evidence="4" id="KW-1185">Reference proteome</keyword>
<accession>A0A0R1NTE2</accession>
<reference evidence="3 4" key="1">
    <citation type="journal article" date="2015" name="Genome Announc.">
        <title>Expanding the biotechnology potential of lactobacilli through comparative genomics of 213 strains and associated genera.</title>
        <authorList>
            <person name="Sun Z."/>
            <person name="Harris H.M."/>
            <person name="McCann A."/>
            <person name="Guo C."/>
            <person name="Argimon S."/>
            <person name="Zhang W."/>
            <person name="Yang X."/>
            <person name="Jeffery I.B."/>
            <person name="Cooney J.C."/>
            <person name="Kagawa T.F."/>
            <person name="Liu W."/>
            <person name="Song Y."/>
            <person name="Salvetti E."/>
            <person name="Wrobel A."/>
            <person name="Rasinkangas P."/>
            <person name="Parkhill J."/>
            <person name="Rea M.C."/>
            <person name="O'Sullivan O."/>
            <person name="Ritari J."/>
            <person name="Douillard F.P."/>
            <person name="Paul Ross R."/>
            <person name="Yang R."/>
            <person name="Briner A.E."/>
            <person name="Felis G.E."/>
            <person name="de Vos W.M."/>
            <person name="Barrangou R."/>
            <person name="Klaenhammer T.R."/>
            <person name="Caufield P.W."/>
            <person name="Cui Y."/>
            <person name="Zhang H."/>
            <person name="O'Toole P.W."/>
        </authorList>
    </citation>
    <scope>NUCLEOTIDE SEQUENCE [LARGE SCALE GENOMIC DNA]</scope>
    <source>
        <strain evidence="3 4">DSM 19906</strain>
    </source>
</reference>
<dbReference type="PATRIC" id="fig|1423766.4.peg.296"/>
<dbReference type="AlphaFoldDB" id="A0A0R1NTE2"/>
<evidence type="ECO:0000313" key="4">
    <source>
        <dbReference type="Proteomes" id="UP000051439"/>
    </source>
</evidence>